<feature type="domain" description="Asl1-like glycosyl hydrolase catalytic" evidence="2">
    <location>
        <begin position="379"/>
        <end position="603"/>
    </location>
</feature>
<gene>
    <name evidence="4" type="ORF">A1O3_05312</name>
</gene>
<dbReference type="PANTHER" id="PTHR34154">
    <property type="entry name" value="ALKALI-SENSITIVE LINKAGE PROTEIN 1"/>
    <property type="match status" value="1"/>
</dbReference>
<organism evidence="4 5">
    <name type="scientific">Capronia epimyces CBS 606.96</name>
    <dbReference type="NCBI Taxonomy" id="1182542"/>
    <lineage>
        <taxon>Eukaryota</taxon>
        <taxon>Fungi</taxon>
        <taxon>Dikarya</taxon>
        <taxon>Ascomycota</taxon>
        <taxon>Pezizomycotina</taxon>
        <taxon>Eurotiomycetes</taxon>
        <taxon>Chaetothyriomycetidae</taxon>
        <taxon>Chaetothyriales</taxon>
        <taxon>Herpotrichiellaceae</taxon>
        <taxon>Capronia</taxon>
    </lineage>
</organism>
<protein>
    <submittedName>
        <fullName evidence="4">Uncharacterized protein</fullName>
    </submittedName>
</protein>
<dbReference type="OrthoDB" id="43654at2759"/>
<feature type="region of interest" description="Disordered" evidence="1">
    <location>
        <begin position="316"/>
        <end position="354"/>
    </location>
</feature>
<dbReference type="STRING" id="1182542.W9XVP6"/>
<evidence type="ECO:0000256" key="1">
    <source>
        <dbReference type="SAM" id="MobiDB-lite"/>
    </source>
</evidence>
<dbReference type="GO" id="GO:0009277">
    <property type="term" value="C:fungal-type cell wall"/>
    <property type="evidence" value="ECO:0007669"/>
    <property type="project" value="TreeGrafter"/>
</dbReference>
<name>W9XVP6_9EURO</name>
<evidence type="ECO:0000313" key="4">
    <source>
        <dbReference type="EMBL" id="EXJ84642.1"/>
    </source>
</evidence>
<dbReference type="EMBL" id="AMGY01000004">
    <property type="protein sequence ID" value="EXJ84642.1"/>
    <property type="molecule type" value="Genomic_DNA"/>
</dbReference>
<dbReference type="Gene3D" id="3.20.20.80">
    <property type="entry name" value="Glycosidases"/>
    <property type="match status" value="1"/>
</dbReference>
<dbReference type="AlphaFoldDB" id="W9XVP6"/>
<accession>W9XVP6</accession>
<dbReference type="InterPro" id="IPR053183">
    <property type="entry name" value="ASL1"/>
</dbReference>
<dbReference type="GeneID" id="19169427"/>
<dbReference type="Proteomes" id="UP000019478">
    <property type="component" value="Unassembled WGS sequence"/>
</dbReference>
<dbReference type="InterPro" id="IPR057230">
    <property type="entry name" value="DUF7908"/>
</dbReference>
<dbReference type="InterPro" id="IPR017853">
    <property type="entry name" value="GH"/>
</dbReference>
<feature type="domain" description="DUF7908" evidence="3">
    <location>
        <begin position="5"/>
        <end position="127"/>
    </location>
</feature>
<dbReference type="PANTHER" id="PTHR34154:SF10">
    <property type="entry name" value="ASL1-LIKE GLYCOSYL HYDROLASE CATALYTIC DOMAIN-CONTAINING PROTEIN"/>
    <property type="match status" value="1"/>
</dbReference>
<keyword evidence="5" id="KW-1185">Reference proteome</keyword>
<reference evidence="4 5" key="1">
    <citation type="submission" date="2013-03" db="EMBL/GenBank/DDBJ databases">
        <title>The Genome Sequence of Capronia epimyces CBS 606.96.</title>
        <authorList>
            <consortium name="The Broad Institute Genomics Platform"/>
            <person name="Cuomo C."/>
            <person name="de Hoog S."/>
            <person name="Gorbushina A."/>
            <person name="Walker B."/>
            <person name="Young S.K."/>
            <person name="Zeng Q."/>
            <person name="Gargeya S."/>
            <person name="Fitzgerald M."/>
            <person name="Haas B."/>
            <person name="Abouelleil A."/>
            <person name="Allen A.W."/>
            <person name="Alvarado L."/>
            <person name="Arachchi H.M."/>
            <person name="Berlin A.M."/>
            <person name="Chapman S.B."/>
            <person name="Gainer-Dewar J."/>
            <person name="Goldberg J."/>
            <person name="Griggs A."/>
            <person name="Gujja S."/>
            <person name="Hansen M."/>
            <person name="Howarth C."/>
            <person name="Imamovic A."/>
            <person name="Ireland A."/>
            <person name="Larimer J."/>
            <person name="McCowan C."/>
            <person name="Murphy C."/>
            <person name="Pearson M."/>
            <person name="Poon T.W."/>
            <person name="Priest M."/>
            <person name="Roberts A."/>
            <person name="Saif S."/>
            <person name="Shea T."/>
            <person name="Sisk P."/>
            <person name="Sykes S."/>
            <person name="Wortman J."/>
            <person name="Nusbaum C."/>
            <person name="Birren B."/>
        </authorList>
    </citation>
    <scope>NUCLEOTIDE SEQUENCE [LARGE SCALE GENOMIC DNA]</scope>
    <source>
        <strain evidence="4 5">CBS 606.96</strain>
    </source>
</reference>
<sequence length="616" mass="68272">MSIPPTSSPFIIQVTGVGSKLHRRATVFLTFVDGEATPDAYQDEAAVFVLTADGQLVSGGAYVGTKSYTGTSPLVQLAPPQAAGYRWIFDGMTLRFGNTTFVAFPDGQLDVLFGDSLPPDGTVPYASTDVDTGGSKQSTKWRNLDDDFIRKYSYSQRTFEFNIAQDDDDDDDNISVTFAGSDIYQLDQLRVIYQLDSKWDDNQRCSVIGIFCAESRGRDNNWDHFIDSCVQQDHDWLPKSFLVICLFIQHADVSFDRPDQRLGRCDDQLGHHTDFTLFDTSSIEWIQQQRDLLHPSYNDEYSYNYRYNDKYNSSSITTTTTTSSTTSSPSSSSSSPSTTTTTTTTTTSTSSPTPTIYPAKRGLAYTNVTTLVYYPPPAPYIRWSYNYYSLPNASDDVGPYPAAQFRFIPLLYNDASSLTSIWASNVNTSIASYGTDAIFGFNEPDACYSGQSACMSVSRTVQGYLNYIQPFSGHVLIGAPAVTNSGSSGLSYLSQFLGNATQLNLTVDFVNLHWYASPYNIQYFMDYLTQAYTQTGQSRYPVWVSEFGMDRSDYPVADVVAFLKAASAWMDLQPWVARYAWFGNFASGVGTEFLLNADGSGRSGLGDVWYGYNGTG</sequence>
<evidence type="ECO:0000313" key="5">
    <source>
        <dbReference type="Proteomes" id="UP000019478"/>
    </source>
</evidence>
<dbReference type="InterPro" id="IPR024655">
    <property type="entry name" value="Asl1_glyco_hydro_catalytic"/>
</dbReference>
<dbReference type="Pfam" id="PF11790">
    <property type="entry name" value="Glyco_hydro_cc"/>
    <property type="match status" value="1"/>
</dbReference>
<evidence type="ECO:0000259" key="3">
    <source>
        <dbReference type="Pfam" id="PF25485"/>
    </source>
</evidence>
<dbReference type="eggNOG" id="ENOG502RXK9">
    <property type="taxonomic scope" value="Eukaryota"/>
</dbReference>
<evidence type="ECO:0000259" key="2">
    <source>
        <dbReference type="Pfam" id="PF11790"/>
    </source>
</evidence>
<dbReference type="GO" id="GO:0071966">
    <property type="term" value="P:fungal-type cell wall polysaccharide metabolic process"/>
    <property type="evidence" value="ECO:0007669"/>
    <property type="project" value="TreeGrafter"/>
</dbReference>
<dbReference type="SUPFAM" id="SSF51445">
    <property type="entry name" value="(Trans)glycosidases"/>
    <property type="match status" value="1"/>
</dbReference>
<dbReference type="RefSeq" id="XP_007733627.1">
    <property type="nucleotide sequence ID" value="XM_007735437.1"/>
</dbReference>
<dbReference type="HOGENOM" id="CLU_016498_0_0_1"/>
<proteinExistence type="predicted"/>
<comment type="caution">
    <text evidence="4">The sequence shown here is derived from an EMBL/GenBank/DDBJ whole genome shotgun (WGS) entry which is preliminary data.</text>
</comment>
<dbReference type="Pfam" id="PF25485">
    <property type="entry name" value="DUF7908"/>
    <property type="match status" value="1"/>
</dbReference>